<proteinExistence type="predicted"/>
<evidence type="ECO:0000313" key="2">
    <source>
        <dbReference type="EMBL" id="CAG7689970.1"/>
    </source>
</evidence>
<organism evidence="2 3">
    <name type="scientific">Allacma fusca</name>
    <dbReference type="NCBI Taxonomy" id="39272"/>
    <lineage>
        <taxon>Eukaryota</taxon>
        <taxon>Metazoa</taxon>
        <taxon>Ecdysozoa</taxon>
        <taxon>Arthropoda</taxon>
        <taxon>Hexapoda</taxon>
        <taxon>Collembola</taxon>
        <taxon>Symphypleona</taxon>
        <taxon>Sminthuridae</taxon>
        <taxon>Allacma</taxon>
    </lineage>
</organism>
<name>A0A8J2J7Z0_9HEXA</name>
<sequence length="355" mass="40295">MQSLLTPTSSGYQAFIDIHFRYWVLTTLHNNSGDGDLQIQTTSKASHRVGPLTVIKYRRQLTKSDENDKEYSTSSPAPIIWAVGKLMDNGEPGFHRIWSKNIKYLKLDRTGEDERNCMDFILGDEKIKPWETTELRDRNLRMFSARLGPSGGDRGYEGMKKTGSPGYAWYIQGFIVPDMFMQRGITYSFKVEGGNNPHHLEIYHPFIITNEPVGGPNSAPNKQILAGVEITRRGQNRPTAAGRLCLWRHEQTDRHTDSAFTTFESYRNKLKMRCENGSEPAILSVTPNSSWPDIVYYHSYVQPNMGSKIHIVDNLYGYDYDHSTSQGAPSVPSSSLLIFISVLHLLTVVYMYGEP</sequence>
<dbReference type="PANTHER" id="PTHR24036">
    <property type="entry name" value="SKELETOR-RELATED"/>
    <property type="match status" value="1"/>
</dbReference>
<accession>A0A8J2J7Z0</accession>
<dbReference type="InterPro" id="IPR052126">
    <property type="entry name" value="Spindle_Org/Thrombomodulin"/>
</dbReference>
<dbReference type="Proteomes" id="UP000708208">
    <property type="component" value="Unassembled WGS sequence"/>
</dbReference>
<dbReference type="OrthoDB" id="2448405at2759"/>
<evidence type="ECO:0000313" key="3">
    <source>
        <dbReference type="Proteomes" id="UP000708208"/>
    </source>
</evidence>
<keyword evidence="3" id="KW-1185">Reference proteome</keyword>
<keyword evidence="1" id="KW-0677">Repeat</keyword>
<dbReference type="EMBL" id="CAJVCH010020818">
    <property type="protein sequence ID" value="CAG7689970.1"/>
    <property type="molecule type" value="Genomic_DNA"/>
</dbReference>
<comment type="caution">
    <text evidence="2">The sequence shown here is derived from an EMBL/GenBank/DDBJ whole genome shotgun (WGS) entry which is preliminary data.</text>
</comment>
<evidence type="ECO:0000256" key="1">
    <source>
        <dbReference type="ARBA" id="ARBA00022737"/>
    </source>
</evidence>
<protein>
    <recommendedName>
        <fullName evidence="4">Protein Skeletor</fullName>
    </recommendedName>
</protein>
<dbReference type="AlphaFoldDB" id="A0A8J2J7Z0"/>
<dbReference type="PANTHER" id="PTHR24036:SF16">
    <property type="entry name" value="KNICKKOPF"/>
    <property type="match status" value="1"/>
</dbReference>
<reference evidence="2" key="1">
    <citation type="submission" date="2021-06" db="EMBL/GenBank/DDBJ databases">
        <authorList>
            <person name="Hodson N. C."/>
            <person name="Mongue J. A."/>
            <person name="Jaron S. K."/>
        </authorList>
    </citation>
    <scope>NUCLEOTIDE SEQUENCE</scope>
</reference>
<evidence type="ECO:0008006" key="4">
    <source>
        <dbReference type="Google" id="ProtNLM"/>
    </source>
</evidence>
<gene>
    <name evidence="2" type="ORF">AFUS01_LOCUS3457</name>
</gene>